<comment type="caution">
    <text evidence="2">The sequence shown here is derived from an EMBL/GenBank/DDBJ whole genome shotgun (WGS) entry which is preliminary data.</text>
</comment>
<dbReference type="Proteomes" id="UP000223913">
    <property type="component" value="Unassembled WGS sequence"/>
</dbReference>
<keyword evidence="2" id="KW-0255">Endonuclease</keyword>
<gene>
    <name evidence="2" type="ORF">CRP01_25605</name>
</gene>
<dbReference type="Gene3D" id="3.60.10.10">
    <property type="entry name" value="Endonuclease/exonuclease/phosphatase"/>
    <property type="match status" value="1"/>
</dbReference>
<keyword evidence="2" id="KW-0269">Exonuclease</keyword>
<dbReference type="Pfam" id="PF03372">
    <property type="entry name" value="Exo_endo_phos"/>
    <property type="match status" value="1"/>
</dbReference>
<dbReference type="OrthoDB" id="5500612at2"/>
<feature type="domain" description="Endonuclease/exonuclease/phosphatase" evidence="1">
    <location>
        <begin position="45"/>
        <end position="233"/>
    </location>
</feature>
<evidence type="ECO:0000313" key="2">
    <source>
        <dbReference type="EMBL" id="PHN03637.1"/>
    </source>
</evidence>
<evidence type="ECO:0000259" key="1">
    <source>
        <dbReference type="Pfam" id="PF03372"/>
    </source>
</evidence>
<name>A0A2D0N5C1_FLAN2</name>
<organism evidence="2 3">
    <name type="scientific">Flavilitoribacter nigricans (strain ATCC 23147 / DSM 23189 / NBRC 102662 / NCIMB 1420 / SS-2)</name>
    <name type="common">Lewinella nigricans</name>
    <dbReference type="NCBI Taxonomy" id="1122177"/>
    <lineage>
        <taxon>Bacteria</taxon>
        <taxon>Pseudomonadati</taxon>
        <taxon>Bacteroidota</taxon>
        <taxon>Saprospiria</taxon>
        <taxon>Saprospirales</taxon>
        <taxon>Lewinellaceae</taxon>
        <taxon>Flavilitoribacter</taxon>
    </lineage>
</organism>
<dbReference type="CDD" id="cd10283">
    <property type="entry name" value="MnuA_DNase1-like"/>
    <property type="match status" value="1"/>
</dbReference>
<keyword evidence="3" id="KW-1185">Reference proteome</keyword>
<proteinExistence type="predicted"/>
<dbReference type="InterPro" id="IPR005135">
    <property type="entry name" value="Endo/exonuclease/phosphatase"/>
</dbReference>
<dbReference type="InterPro" id="IPR036691">
    <property type="entry name" value="Endo/exonu/phosph_ase_sf"/>
</dbReference>
<dbReference type="AlphaFoldDB" id="A0A2D0N5C1"/>
<protein>
    <submittedName>
        <fullName evidence="2">Endonuclease/exonuclease/phosphatase</fullName>
    </submittedName>
</protein>
<sequence>MPYYQYLRNVSPAERVRTCDGLLRLKTALGQQIPRKTTAENLLIATWNIREFDSNRYGKRMEEAIYYIAEIIDHFDLVAVQEVNEDLEGINRVRRVLGSAWKLMFSDVTEGSSGNQERLAFLYDSRKLSFTGLAGELVVPPLELKDEAGKTVYQAQNQLARTPIIVGLRTSWFKFMIATVHILYGKKANEDPLRVEEVRVLSDFLAQRADNVHAHSNNLILLGDFNIYKPNNETFSEITRNFYIPPALQNLPSNVSQNKYYDQIAFRGYVPNYLIHGGIFNYYDYVYRVEDESEYAVNMPDTYHHKTEAEDKARYFKTYWRTHQMSDHLPMWVELKIDFSVSYLNNLKDQSEDFLNNEPEDED</sequence>
<dbReference type="EMBL" id="PDUD01000030">
    <property type="protein sequence ID" value="PHN03637.1"/>
    <property type="molecule type" value="Genomic_DNA"/>
</dbReference>
<evidence type="ECO:0000313" key="3">
    <source>
        <dbReference type="Proteomes" id="UP000223913"/>
    </source>
</evidence>
<dbReference type="GO" id="GO:0004527">
    <property type="term" value="F:exonuclease activity"/>
    <property type="evidence" value="ECO:0007669"/>
    <property type="project" value="UniProtKB-KW"/>
</dbReference>
<keyword evidence="2" id="KW-0378">Hydrolase</keyword>
<accession>A0A2D0N5C1</accession>
<dbReference type="RefSeq" id="WP_099152964.1">
    <property type="nucleotide sequence ID" value="NZ_PDUD01000030.1"/>
</dbReference>
<keyword evidence="2" id="KW-0540">Nuclease</keyword>
<dbReference type="SUPFAM" id="SSF56219">
    <property type="entry name" value="DNase I-like"/>
    <property type="match status" value="1"/>
</dbReference>
<dbReference type="GO" id="GO:0004519">
    <property type="term" value="F:endonuclease activity"/>
    <property type="evidence" value="ECO:0007669"/>
    <property type="project" value="UniProtKB-KW"/>
</dbReference>
<reference evidence="2 3" key="1">
    <citation type="submission" date="2017-10" db="EMBL/GenBank/DDBJ databases">
        <title>The draft genome sequence of Lewinella nigricans NBRC 102662.</title>
        <authorList>
            <person name="Wang K."/>
        </authorList>
    </citation>
    <scope>NUCLEOTIDE SEQUENCE [LARGE SCALE GENOMIC DNA]</scope>
    <source>
        <strain evidence="2 3">NBRC 102662</strain>
    </source>
</reference>